<accession>A0AAD5VL68</accession>
<feature type="compositionally biased region" description="Polar residues" evidence="2">
    <location>
        <begin position="96"/>
        <end position="108"/>
    </location>
</feature>
<evidence type="ECO:0000256" key="1">
    <source>
        <dbReference type="SAM" id="Coils"/>
    </source>
</evidence>
<feature type="compositionally biased region" description="Low complexity" evidence="2">
    <location>
        <begin position="744"/>
        <end position="780"/>
    </location>
</feature>
<feature type="compositionally biased region" description="Basic and acidic residues" evidence="2">
    <location>
        <begin position="686"/>
        <end position="695"/>
    </location>
</feature>
<feature type="compositionally biased region" description="Polar residues" evidence="2">
    <location>
        <begin position="34"/>
        <end position="44"/>
    </location>
</feature>
<feature type="coiled-coil region" evidence="1">
    <location>
        <begin position="400"/>
        <end position="463"/>
    </location>
</feature>
<dbReference type="Proteomes" id="UP001213000">
    <property type="component" value="Unassembled WGS sequence"/>
</dbReference>
<reference evidence="3" key="1">
    <citation type="submission" date="2022-07" db="EMBL/GenBank/DDBJ databases">
        <title>Genome Sequence of Leucocoprinus birnbaumii.</title>
        <authorList>
            <person name="Buettner E."/>
        </authorList>
    </citation>
    <scope>NUCLEOTIDE SEQUENCE</scope>
    <source>
        <strain evidence="3">VT141</strain>
    </source>
</reference>
<dbReference type="EMBL" id="JANIEX010000789">
    <property type="protein sequence ID" value="KAJ3563159.1"/>
    <property type="molecule type" value="Genomic_DNA"/>
</dbReference>
<dbReference type="AlphaFoldDB" id="A0AAD5VL68"/>
<feature type="coiled-coil region" evidence="1">
    <location>
        <begin position="238"/>
        <end position="364"/>
    </location>
</feature>
<feature type="region of interest" description="Disordered" evidence="2">
    <location>
        <begin position="96"/>
        <end position="169"/>
    </location>
</feature>
<evidence type="ECO:0000313" key="4">
    <source>
        <dbReference type="Proteomes" id="UP001213000"/>
    </source>
</evidence>
<organism evidence="3 4">
    <name type="scientific">Leucocoprinus birnbaumii</name>
    <dbReference type="NCBI Taxonomy" id="56174"/>
    <lineage>
        <taxon>Eukaryota</taxon>
        <taxon>Fungi</taxon>
        <taxon>Dikarya</taxon>
        <taxon>Basidiomycota</taxon>
        <taxon>Agaricomycotina</taxon>
        <taxon>Agaricomycetes</taxon>
        <taxon>Agaricomycetidae</taxon>
        <taxon>Agaricales</taxon>
        <taxon>Agaricineae</taxon>
        <taxon>Agaricaceae</taxon>
        <taxon>Leucocoprinus</taxon>
    </lineage>
</organism>
<feature type="compositionally biased region" description="Polar residues" evidence="2">
    <location>
        <begin position="12"/>
        <end position="21"/>
    </location>
</feature>
<sequence>MPLTLPRKSPSRKSTLTTGPANGSPLAEGLGAQPKQTNTVTSAPRTRLPLPRASTDGATPTLARKPSDSSIYSTASKVEKKRSAWRGVAKTLPSLLKSSRGASSTSLVGQDGETPMPTDVVEIPKSSPSTPSKIPKRMTPSPKATLVEPRNSQPIKGQDTDERASAEYSDGSLTMVDEVQPTGLPLSEELSSLRQQLTETTNECSALREHISTLEGTSKAQLRQSVEEAVNHTKAELLRAHSSELDKHRETIQSLHKRNEDLASRVMVAEDTKADSARAHDTEMQSLQFRMKNLQQSLEVVQHDLKMKDEHTSKLERENNELRGRTAQLEENGRVLAQGGAAAQTRLLDEVNQYRQKLETSQQTLAERDAQVQQLQSSKLEADNMLIKAQAVVDEKDMAIGELKARVTGYEERNASLEGRVVEMERELTETKNAADQTLQAKIAEYERQLTDAHRTAEALRAELTSSSTTIQQLRTALNTARADAQISATTIEEHATQLRQARKQHTMLEDTARALEEEKETLEREKGELVRAHIAQIEAERRAVHNLRKSMESSQRDLAAKQERTSILVTANEELRREVLSLKEKLTQDGEASLKVRKELDEVKATLSTLEEKSQATAELAQDKEKLVNEVAQLKSQLEDARKQLNQLTTSPQVQAEEELKGDLKKAQATVDEQKTVIGRLQQTLDERMKEEPSPRLPPSLTRISPAQQRPTTQRSRSATISVTESPRPASSSPKPPAPAHVSLSRRTTPSSSPIIPHSSPLKKSSTSPSRRPTSSSSKVANEQDRAFRAGSTDSDSDGGHSTTSSGAARRQSNTHSPTTDVKLLRPSAEPTLAYKMGHAVFGSLWRRIWG</sequence>
<keyword evidence="1" id="KW-0175">Coiled coil</keyword>
<feature type="compositionally biased region" description="Low complexity" evidence="2">
    <location>
        <begin position="791"/>
        <end position="810"/>
    </location>
</feature>
<feature type="region of interest" description="Disordered" evidence="2">
    <location>
        <begin position="1"/>
        <end position="84"/>
    </location>
</feature>
<feature type="coiled-coil region" evidence="1">
    <location>
        <begin position="492"/>
        <end position="565"/>
    </location>
</feature>
<feature type="compositionally biased region" description="Low complexity" evidence="2">
    <location>
        <begin position="123"/>
        <end position="133"/>
    </location>
</feature>
<keyword evidence="4" id="KW-1185">Reference proteome</keyword>
<evidence type="ECO:0000256" key="2">
    <source>
        <dbReference type="SAM" id="MobiDB-lite"/>
    </source>
</evidence>
<proteinExistence type="predicted"/>
<feature type="compositionally biased region" description="Polar residues" evidence="2">
    <location>
        <begin position="703"/>
        <end position="726"/>
    </location>
</feature>
<feature type="compositionally biased region" description="Polar residues" evidence="2">
    <location>
        <begin position="812"/>
        <end position="821"/>
    </location>
</feature>
<evidence type="ECO:0000313" key="3">
    <source>
        <dbReference type="EMBL" id="KAJ3563159.1"/>
    </source>
</evidence>
<feature type="region of interest" description="Disordered" evidence="2">
    <location>
        <begin position="683"/>
        <end position="826"/>
    </location>
</feature>
<protein>
    <submittedName>
        <fullName evidence="3">Uncharacterized protein</fullName>
    </submittedName>
</protein>
<comment type="caution">
    <text evidence="3">The sequence shown here is derived from an EMBL/GenBank/DDBJ whole genome shotgun (WGS) entry which is preliminary data.</text>
</comment>
<gene>
    <name evidence="3" type="ORF">NP233_g9120</name>
</gene>
<name>A0AAD5VL68_9AGAR</name>